<reference evidence="2" key="1">
    <citation type="submission" date="2022-06" db="EMBL/GenBank/DDBJ databases">
        <authorList>
            <consortium name="SYNGENTA / RWTH Aachen University"/>
        </authorList>
    </citation>
    <scope>NUCLEOTIDE SEQUENCE</scope>
</reference>
<evidence type="ECO:0000313" key="2">
    <source>
        <dbReference type="EMBL" id="CAH7687973.1"/>
    </source>
</evidence>
<evidence type="ECO:0000313" key="1">
    <source>
        <dbReference type="EMBL" id="CAH7669817.1"/>
    </source>
</evidence>
<dbReference type="Proteomes" id="UP001153365">
    <property type="component" value="Unassembled WGS sequence"/>
</dbReference>
<proteinExistence type="predicted"/>
<feature type="non-terminal residue" evidence="2">
    <location>
        <position position="1"/>
    </location>
</feature>
<dbReference type="EMBL" id="CALTRL010000820">
    <property type="protein sequence ID" value="CAH7669817.1"/>
    <property type="molecule type" value="Genomic_DNA"/>
</dbReference>
<organism evidence="2 3">
    <name type="scientific">Phakopsora pachyrhizi</name>
    <name type="common">Asian soybean rust disease fungus</name>
    <dbReference type="NCBI Taxonomy" id="170000"/>
    <lineage>
        <taxon>Eukaryota</taxon>
        <taxon>Fungi</taxon>
        <taxon>Dikarya</taxon>
        <taxon>Basidiomycota</taxon>
        <taxon>Pucciniomycotina</taxon>
        <taxon>Pucciniomycetes</taxon>
        <taxon>Pucciniales</taxon>
        <taxon>Phakopsoraceae</taxon>
        <taxon>Phakopsora</taxon>
    </lineage>
</organism>
<evidence type="ECO:0000313" key="3">
    <source>
        <dbReference type="Proteomes" id="UP001153365"/>
    </source>
</evidence>
<gene>
    <name evidence="2" type="ORF">PPACK8108_LOCUS22846</name>
    <name evidence="1" type="ORF">PPACK8108_LOCUS4466</name>
</gene>
<sequence length="122" mass="13256">HSRLRKVTGYSRILSAAFALGERCRNALWRGQTRGTQPLVATASLISLPIQVSNLSEATQGSHSNILVQTGTSDFMDGLEETSITPSRLSYNSLSFVTVTYTDSDSARSSFDSELSFCCRGL</sequence>
<protein>
    <submittedName>
        <fullName evidence="2">Expressed protein</fullName>
    </submittedName>
</protein>
<dbReference type="AlphaFoldDB" id="A0AAV0BP71"/>
<comment type="caution">
    <text evidence="2">The sequence shown here is derived from an EMBL/GenBank/DDBJ whole genome shotgun (WGS) entry which is preliminary data.</text>
</comment>
<accession>A0AAV0BP71</accession>
<feature type="non-terminal residue" evidence="2">
    <location>
        <position position="122"/>
    </location>
</feature>
<name>A0AAV0BP71_PHAPC</name>
<dbReference type="EMBL" id="CALTRL010005925">
    <property type="protein sequence ID" value="CAH7687973.1"/>
    <property type="molecule type" value="Genomic_DNA"/>
</dbReference>
<keyword evidence="3" id="KW-1185">Reference proteome</keyword>